<comment type="subcellular location">
    <subcellularLocation>
        <location evidence="1">Cell membrane</location>
        <topology evidence="1">Multi-pass membrane protein</topology>
    </subcellularLocation>
</comment>
<dbReference type="OrthoDB" id="8127at2157"/>
<evidence type="ECO:0000256" key="5">
    <source>
        <dbReference type="ARBA" id="ARBA00022692"/>
    </source>
</evidence>
<dbReference type="SMART" id="SM00387">
    <property type="entry name" value="HATPase_c"/>
    <property type="match status" value="1"/>
</dbReference>
<dbReference type="SUPFAM" id="SSF55874">
    <property type="entry name" value="ATPase domain of HSP90 chaperone/DNA topoisomerase II/histidine kinase"/>
    <property type="match status" value="1"/>
</dbReference>
<evidence type="ECO:0000256" key="1">
    <source>
        <dbReference type="ARBA" id="ARBA00004651"/>
    </source>
</evidence>
<feature type="coiled-coil region" evidence="9">
    <location>
        <begin position="765"/>
        <end position="792"/>
    </location>
</feature>
<dbReference type="Proteomes" id="UP000033072">
    <property type="component" value="Chromosome"/>
</dbReference>
<evidence type="ECO:0000256" key="7">
    <source>
        <dbReference type="ARBA" id="ARBA00022989"/>
    </source>
</evidence>
<evidence type="ECO:0000256" key="10">
    <source>
        <dbReference type="SAM" id="Phobius"/>
    </source>
</evidence>
<evidence type="ECO:0000256" key="6">
    <source>
        <dbReference type="ARBA" id="ARBA00022777"/>
    </source>
</evidence>
<dbReference type="InterPro" id="IPR000700">
    <property type="entry name" value="PAS-assoc_C"/>
</dbReference>
<dbReference type="Pfam" id="PF07568">
    <property type="entry name" value="HisKA_2"/>
    <property type="match status" value="1"/>
</dbReference>
<dbReference type="GO" id="GO:0007165">
    <property type="term" value="P:signal transduction"/>
    <property type="evidence" value="ECO:0007669"/>
    <property type="project" value="InterPro"/>
</dbReference>
<dbReference type="PANTHER" id="PTHR43065:SF23">
    <property type="entry name" value="SENSOR HISTIDINE KINASE PDTAS"/>
    <property type="match status" value="1"/>
</dbReference>
<organism evidence="14 15">
    <name type="scientific">Methanosarcina lacustris Z-7289</name>
    <dbReference type="NCBI Taxonomy" id="1434111"/>
    <lineage>
        <taxon>Archaea</taxon>
        <taxon>Methanobacteriati</taxon>
        <taxon>Methanobacteriota</taxon>
        <taxon>Stenosarchaea group</taxon>
        <taxon>Methanomicrobia</taxon>
        <taxon>Methanosarcinales</taxon>
        <taxon>Methanosarcinaceae</taxon>
        <taxon>Methanosarcina</taxon>
    </lineage>
</organism>
<keyword evidence="15" id="KW-1185">Reference proteome</keyword>
<dbReference type="Pfam" id="PF18947">
    <property type="entry name" value="HAMP_2"/>
    <property type="match status" value="1"/>
</dbReference>
<evidence type="ECO:0000259" key="13">
    <source>
        <dbReference type="PROSITE" id="PS50885"/>
    </source>
</evidence>
<keyword evidence="7 10" id="KW-1133">Transmembrane helix</keyword>
<dbReference type="EMBL" id="CP009515">
    <property type="protein sequence ID" value="AKB74924.1"/>
    <property type="molecule type" value="Genomic_DNA"/>
</dbReference>
<dbReference type="SMART" id="SM00304">
    <property type="entry name" value="HAMP"/>
    <property type="match status" value="1"/>
</dbReference>
<evidence type="ECO:0000256" key="4">
    <source>
        <dbReference type="ARBA" id="ARBA00022679"/>
    </source>
</evidence>
<keyword evidence="2" id="KW-1003">Cell membrane</keyword>
<dbReference type="InterPro" id="IPR011495">
    <property type="entry name" value="Sig_transdc_His_kin_sub2_dim/P"/>
</dbReference>
<dbReference type="CDD" id="cd00130">
    <property type="entry name" value="PAS"/>
    <property type="match status" value="1"/>
</dbReference>
<dbReference type="RefSeq" id="WP_048126129.1">
    <property type="nucleotide sequence ID" value="NZ_CP009515.1"/>
</dbReference>
<evidence type="ECO:0000256" key="8">
    <source>
        <dbReference type="ARBA" id="ARBA00023136"/>
    </source>
</evidence>
<dbReference type="PANTHER" id="PTHR43065">
    <property type="entry name" value="SENSOR HISTIDINE KINASE"/>
    <property type="match status" value="1"/>
</dbReference>
<proteinExistence type="predicted"/>
<dbReference type="GO" id="GO:0016301">
    <property type="term" value="F:kinase activity"/>
    <property type="evidence" value="ECO:0007669"/>
    <property type="project" value="UniProtKB-KW"/>
</dbReference>
<dbReference type="Pfam" id="PF02743">
    <property type="entry name" value="dCache_1"/>
    <property type="match status" value="1"/>
</dbReference>
<feature type="domain" description="PAC" evidence="12">
    <location>
        <begin position="577"/>
        <end position="628"/>
    </location>
</feature>
<evidence type="ECO:0000259" key="12">
    <source>
        <dbReference type="PROSITE" id="PS50113"/>
    </source>
</evidence>
<dbReference type="STRING" id="1434111.MSLAZ_1663"/>
<dbReference type="PROSITE" id="PS50885">
    <property type="entry name" value="HAMP"/>
    <property type="match status" value="1"/>
</dbReference>
<evidence type="ECO:0000256" key="2">
    <source>
        <dbReference type="ARBA" id="ARBA00022475"/>
    </source>
</evidence>
<evidence type="ECO:0000256" key="3">
    <source>
        <dbReference type="ARBA" id="ARBA00022553"/>
    </source>
</evidence>
<dbReference type="InterPro" id="IPR001610">
    <property type="entry name" value="PAC"/>
</dbReference>
<evidence type="ECO:0000256" key="9">
    <source>
        <dbReference type="SAM" id="Coils"/>
    </source>
</evidence>
<dbReference type="SUPFAM" id="SSF55785">
    <property type="entry name" value="PYP-like sensor domain (PAS domain)"/>
    <property type="match status" value="1"/>
</dbReference>
<dbReference type="AlphaFoldDB" id="A0A0E3S2B6"/>
<keyword evidence="4" id="KW-0808">Transferase</keyword>
<dbReference type="Gene3D" id="3.30.565.10">
    <property type="entry name" value="Histidine kinase-like ATPase, C-terminal domain"/>
    <property type="match status" value="1"/>
</dbReference>
<sequence length="872" mass="98492">MRFKDVPLKPKLVVFIVVGVFLVLAVSTAVIIGTVTSQEEKLAYEKSIEMAENYANQFDARMKSNQAVARTLALTMAEYEASDREDAIDILENILEGNPSLIGVYLGYEPDAFDGRDRDYVNTSGHDATGRFVPYCNKIEGSLAVEPLVHYDSSDYYQLPKATGMDILTEPYFYEGIFMMSYDSPIFKDGEFAGIAGVDVPLKYVDEVASNIRTFDTGYAFMVSNTGIFLSHPTQKDWIGKKNLSDFDAKGIKIAAEDIQQGIGGHIEVKDPTTGKTVIMFYEPVETGDSAFVLVVPKEEMLAGVADLRDRLLIISAISILFMAALAYMIARSITKPIDEIVDDFRNIAQDAVKGKLDVRANTDVEIDFREIPSGLNEILRAVIVPIRETMRVTNALVKGELKERVTVDVQGEFRDLGNTLDKFSETLNRIIDDSNAVLTAFQNNDFKRHILVHGHGDFKLLTDGIEETRMALDLVTAQRRAAEKALLDYAMELERSNKLKEEMERVINNSPVIVFLWKYEPGWPAEFVSENIARLGYEVEDFTSNKVFYEDIVHPEDLEKMHEELARNVESGCDFYTSEYRILTKSGEVRWVDERTFIQKDERDEVRLQGIILDITEHKKAEEVLLQIEEIHKKEIHHRIKNNLQVISTLLYLESGNFNDVRVVEAFKESQHRVKSMALVHEKLYQSEDMVSVDFADYIQELSNYLFQSYLVGSGKISLRFDVDNVFLGMDTAVPLGIIINELVSNSLKHAFSEGEDGEIYIQLHRNRRDLPSYRENYKNAEDQVAKCEKSDCTGISSIQGKNKVVDGLTLIVRDDGKGFPEGLDFRNTDSLGLQLVTALVDQINGSIELDTSRGTGFIIIFQELKYKPGV</sequence>
<dbReference type="PROSITE" id="PS50112">
    <property type="entry name" value="PAS"/>
    <property type="match status" value="1"/>
</dbReference>
<evidence type="ECO:0000259" key="11">
    <source>
        <dbReference type="PROSITE" id="PS50112"/>
    </source>
</evidence>
<dbReference type="CDD" id="cd12913">
    <property type="entry name" value="PDC1_MCP_like"/>
    <property type="match status" value="1"/>
</dbReference>
<keyword evidence="8 10" id="KW-0472">Membrane</keyword>
<evidence type="ECO:0000313" key="15">
    <source>
        <dbReference type="Proteomes" id="UP000033072"/>
    </source>
</evidence>
<dbReference type="InterPro" id="IPR036890">
    <property type="entry name" value="HATPase_C_sf"/>
</dbReference>
<keyword evidence="5 10" id="KW-0812">Transmembrane</keyword>
<keyword evidence="6 14" id="KW-0418">Kinase</keyword>
<dbReference type="HOGENOM" id="CLU_013348_0_0_2"/>
<reference evidence="14 15" key="1">
    <citation type="submission" date="2014-07" db="EMBL/GenBank/DDBJ databases">
        <title>Methanogenic archaea and the global carbon cycle.</title>
        <authorList>
            <person name="Henriksen J.R."/>
            <person name="Luke J."/>
            <person name="Reinhart S."/>
            <person name="Benedict M.N."/>
            <person name="Youngblut N.D."/>
            <person name="Metcalf M.E."/>
            <person name="Whitaker R.J."/>
            <person name="Metcalf W.W."/>
        </authorList>
    </citation>
    <scope>NUCLEOTIDE SEQUENCE [LARGE SCALE GENOMIC DNA]</scope>
    <source>
        <strain evidence="14 15">Z-7289</strain>
    </source>
</reference>
<dbReference type="Pfam" id="PF08447">
    <property type="entry name" value="PAS_3"/>
    <property type="match status" value="1"/>
</dbReference>
<dbReference type="InterPro" id="IPR013655">
    <property type="entry name" value="PAS_fold_3"/>
</dbReference>
<gene>
    <name evidence="14" type="ORF">MSLAZ_1663</name>
</gene>
<dbReference type="PATRIC" id="fig|1434111.4.peg.2173"/>
<dbReference type="SMART" id="SM00086">
    <property type="entry name" value="PAC"/>
    <property type="match status" value="1"/>
</dbReference>
<dbReference type="KEGG" id="mls:MSLAZ_1663"/>
<keyword evidence="3" id="KW-0597">Phosphoprotein</keyword>
<dbReference type="InterPro" id="IPR035965">
    <property type="entry name" value="PAS-like_dom_sf"/>
</dbReference>
<dbReference type="InterPro" id="IPR033479">
    <property type="entry name" value="dCache_1"/>
</dbReference>
<feature type="transmembrane region" description="Helical" evidence="10">
    <location>
        <begin position="12"/>
        <end position="36"/>
    </location>
</feature>
<accession>A0A0E3S2B6</accession>
<dbReference type="PROSITE" id="PS50113">
    <property type="entry name" value="PAC"/>
    <property type="match status" value="1"/>
</dbReference>
<dbReference type="Pfam" id="PF02518">
    <property type="entry name" value="HATPase_c"/>
    <property type="match status" value="1"/>
</dbReference>
<dbReference type="Gene3D" id="3.30.450.20">
    <property type="entry name" value="PAS domain"/>
    <property type="match status" value="3"/>
</dbReference>
<dbReference type="InterPro" id="IPR003594">
    <property type="entry name" value="HATPase_dom"/>
</dbReference>
<protein>
    <submittedName>
        <fullName evidence="14">Sensory transduction histidine kinase</fullName>
    </submittedName>
</protein>
<dbReference type="GeneID" id="24806424"/>
<keyword evidence="9" id="KW-0175">Coiled coil</keyword>
<dbReference type="Gene3D" id="1.20.120.1530">
    <property type="match status" value="1"/>
</dbReference>
<dbReference type="NCBIfam" id="TIGR00229">
    <property type="entry name" value="sensory_box"/>
    <property type="match status" value="1"/>
</dbReference>
<evidence type="ECO:0000313" key="14">
    <source>
        <dbReference type="EMBL" id="AKB74924.1"/>
    </source>
</evidence>
<dbReference type="InterPro" id="IPR003660">
    <property type="entry name" value="HAMP_dom"/>
</dbReference>
<dbReference type="InterPro" id="IPR000014">
    <property type="entry name" value="PAS"/>
</dbReference>
<name>A0A0E3S2B6_9EURY</name>
<feature type="domain" description="HAMP" evidence="13">
    <location>
        <begin position="381"/>
        <end position="433"/>
    </location>
</feature>
<dbReference type="GO" id="GO:0005886">
    <property type="term" value="C:plasma membrane"/>
    <property type="evidence" value="ECO:0007669"/>
    <property type="project" value="UniProtKB-SubCell"/>
</dbReference>
<feature type="domain" description="PAS" evidence="11">
    <location>
        <begin position="536"/>
        <end position="573"/>
    </location>
</feature>
<dbReference type="CDD" id="cd06225">
    <property type="entry name" value="HAMP"/>
    <property type="match status" value="1"/>
</dbReference>